<feature type="domain" description="MYND-type" evidence="6">
    <location>
        <begin position="195"/>
        <end position="233"/>
    </location>
</feature>
<evidence type="ECO:0000313" key="8">
    <source>
        <dbReference type="Proteomes" id="UP000225706"/>
    </source>
</evidence>
<proteinExistence type="predicted"/>
<evidence type="ECO:0000259" key="6">
    <source>
        <dbReference type="PROSITE" id="PS50865"/>
    </source>
</evidence>
<dbReference type="Gene3D" id="6.10.140.2220">
    <property type="match status" value="1"/>
</dbReference>
<evidence type="ECO:0000313" key="7">
    <source>
        <dbReference type="EMBL" id="PFX17640.1"/>
    </source>
</evidence>
<sequence>MFKIPKVHYVDERGIIEEPYDSAEDMLEKKGFVIKVKEMYKWKNLPLAKVIFCDCQRFAKLIRKNPGDIRLLAEYYNRIPGHKVNRFAANQEEKVLFRKMLYTNAARVPQDDDYVVWKNSYISPLFPRDSIGSLIRDLKKRKHGMESPRLSIPNSAEPGHVDASSSSGGRSVSSEHSAGFSDPFQGSASHRDQECAFCHSKTGTLKRCLGCKKVFYCGKMCQKKHWKKHKTDCKSNRKL</sequence>
<keyword evidence="7" id="KW-0489">Methyltransferase</keyword>
<evidence type="ECO:0000256" key="4">
    <source>
        <dbReference type="PROSITE-ProRule" id="PRU00134"/>
    </source>
</evidence>
<evidence type="ECO:0000256" key="5">
    <source>
        <dbReference type="SAM" id="MobiDB-lite"/>
    </source>
</evidence>
<organism evidence="7 8">
    <name type="scientific">Stylophora pistillata</name>
    <name type="common">Smooth cauliflower coral</name>
    <dbReference type="NCBI Taxonomy" id="50429"/>
    <lineage>
        <taxon>Eukaryota</taxon>
        <taxon>Metazoa</taxon>
        <taxon>Cnidaria</taxon>
        <taxon>Anthozoa</taxon>
        <taxon>Hexacorallia</taxon>
        <taxon>Scleractinia</taxon>
        <taxon>Astrocoeniina</taxon>
        <taxon>Pocilloporidae</taxon>
        <taxon>Stylophora</taxon>
    </lineage>
</organism>
<protein>
    <submittedName>
        <fullName evidence="7">N-lysine methyltransferase SMYD2-B</fullName>
    </submittedName>
</protein>
<comment type="caution">
    <text evidence="7">The sequence shown here is derived from an EMBL/GenBank/DDBJ whole genome shotgun (WGS) entry which is preliminary data.</text>
</comment>
<reference evidence="8" key="1">
    <citation type="journal article" date="2017" name="bioRxiv">
        <title>Comparative analysis of the genomes of Stylophora pistillata and Acropora digitifera provides evidence for extensive differences between species of corals.</title>
        <authorList>
            <person name="Voolstra C.R."/>
            <person name="Li Y."/>
            <person name="Liew Y.J."/>
            <person name="Baumgarten S."/>
            <person name="Zoccola D."/>
            <person name="Flot J.-F."/>
            <person name="Tambutte S."/>
            <person name="Allemand D."/>
            <person name="Aranda M."/>
        </authorList>
    </citation>
    <scope>NUCLEOTIDE SEQUENCE [LARGE SCALE GENOMIC DNA]</scope>
</reference>
<dbReference type="InterPro" id="IPR002893">
    <property type="entry name" value="Znf_MYND"/>
</dbReference>
<dbReference type="PANTHER" id="PTHR10237:SF14">
    <property type="entry name" value="MYND-TYPE DOMAIN-CONTAINING PROTEIN"/>
    <property type="match status" value="1"/>
</dbReference>
<dbReference type="Pfam" id="PF01753">
    <property type="entry name" value="zf-MYND"/>
    <property type="match status" value="1"/>
</dbReference>
<keyword evidence="2 4" id="KW-0863">Zinc-finger</keyword>
<evidence type="ECO:0000256" key="1">
    <source>
        <dbReference type="ARBA" id="ARBA00022723"/>
    </source>
</evidence>
<dbReference type="InterPro" id="IPR024119">
    <property type="entry name" value="TF_DEAF-1"/>
</dbReference>
<accession>A0A2B4RMA4</accession>
<feature type="region of interest" description="Disordered" evidence="5">
    <location>
        <begin position="145"/>
        <end position="185"/>
    </location>
</feature>
<dbReference type="GO" id="GO:0008168">
    <property type="term" value="F:methyltransferase activity"/>
    <property type="evidence" value="ECO:0007669"/>
    <property type="project" value="UniProtKB-KW"/>
</dbReference>
<evidence type="ECO:0000256" key="3">
    <source>
        <dbReference type="ARBA" id="ARBA00022833"/>
    </source>
</evidence>
<keyword evidence="1" id="KW-0479">Metal-binding</keyword>
<gene>
    <name evidence="7" type="primary">smyd2b</name>
    <name evidence="7" type="ORF">AWC38_SpisGene18027</name>
</gene>
<name>A0A2B4RMA4_STYPI</name>
<evidence type="ECO:0000256" key="2">
    <source>
        <dbReference type="ARBA" id="ARBA00022771"/>
    </source>
</evidence>
<dbReference type="AlphaFoldDB" id="A0A2B4RMA4"/>
<dbReference type="EMBL" id="LSMT01000459">
    <property type="protein sequence ID" value="PFX17640.1"/>
    <property type="molecule type" value="Genomic_DNA"/>
</dbReference>
<dbReference type="GO" id="GO:0005634">
    <property type="term" value="C:nucleus"/>
    <property type="evidence" value="ECO:0007669"/>
    <property type="project" value="TreeGrafter"/>
</dbReference>
<keyword evidence="8" id="KW-1185">Reference proteome</keyword>
<keyword evidence="7" id="KW-0808">Transferase</keyword>
<dbReference type="GO" id="GO:0008270">
    <property type="term" value="F:zinc ion binding"/>
    <property type="evidence" value="ECO:0007669"/>
    <property type="project" value="UniProtKB-KW"/>
</dbReference>
<dbReference type="OrthoDB" id="265717at2759"/>
<dbReference type="PROSITE" id="PS50865">
    <property type="entry name" value="ZF_MYND_2"/>
    <property type="match status" value="1"/>
</dbReference>
<feature type="compositionally biased region" description="Low complexity" evidence="5">
    <location>
        <begin position="164"/>
        <end position="177"/>
    </location>
</feature>
<dbReference type="PANTHER" id="PTHR10237">
    <property type="entry name" value="DEFORMED EPIDERMAL AUTOREGULATORY FACTOR 1 HOMOLOG SUPPRESSIN"/>
    <property type="match status" value="1"/>
</dbReference>
<dbReference type="GO" id="GO:0000981">
    <property type="term" value="F:DNA-binding transcription factor activity, RNA polymerase II-specific"/>
    <property type="evidence" value="ECO:0007669"/>
    <property type="project" value="TreeGrafter"/>
</dbReference>
<dbReference type="Proteomes" id="UP000225706">
    <property type="component" value="Unassembled WGS sequence"/>
</dbReference>
<keyword evidence="3" id="KW-0862">Zinc</keyword>
<dbReference type="SUPFAM" id="SSF144232">
    <property type="entry name" value="HIT/MYND zinc finger-like"/>
    <property type="match status" value="1"/>
</dbReference>
<dbReference type="GO" id="GO:0032259">
    <property type="term" value="P:methylation"/>
    <property type="evidence" value="ECO:0007669"/>
    <property type="project" value="UniProtKB-KW"/>
</dbReference>